<dbReference type="PRINTS" id="PR00598">
    <property type="entry name" value="HTHMARR"/>
</dbReference>
<dbReference type="InterPro" id="IPR036388">
    <property type="entry name" value="WH-like_DNA-bd_sf"/>
</dbReference>
<dbReference type="PROSITE" id="PS50995">
    <property type="entry name" value="HTH_MARR_2"/>
    <property type="match status" value="1"/>
</dbReference>
<dbReference type="SUPFAM" id="SSF46785">
    <property type="entry name" value="Winged helix' DNA-binding domain"/>
    <property type="match status" value="1"/>
</dbReference>
<evidence type="ECO:0000256" key="1">
    <source>
        <dbReference type="ARBA" id="ARBA00023015"/>
    </source>
</evidence>
<keyword evidence="3" id="KW-0804">Transcription</keyword>
<organism evidence="5 6">
    <name type="scientific">Kutzneria viridogrisea</name>
    <dbReference type="NCBI Taxonomy" id="47990"/>
    <lineage>
        <taxon>Bacteria</taxon>
        <taxon>Bacillati</taxon>
        <taxon>Actinomycetota</taxon>
        <taxon>Actinomycetes</taxon>
        <taxon>Pseudonocardiales</taxon>
        <taxon>Pseudonocardiaceae</taxon>
        <taxon>Kutzneria</taxon>
    </lineage>
</organism>
<dbReference type="RefSeq" id="WP_025355626.1">
    <property type="nucleotide sequence ID" value="NZ_BAAABQ010000057.1"/>
</dbReference>
<evidence type="ECO:0000313" key="5">
    <source>
        <dbReference type="EMBL" id="MBA8927192.1"/>
    </source>
</evidence>
<dbReference type="Pfam" id="PF01047">
    <property type="entry name" value="MarR"/>
    <property type="match status" value="1"/>
</dbReference>
<keyword evidence="2 5" id="KW-0238">DNA-binding</keyword>
<dbReference type="InterPro" id="IPR000835">
    <property type="entry name" value="HTH_MarR-typ"/>
</dbReference>
<reference evidence="5 6" key="1">
    <citation type="submission" date="2020-08" db="EMBL/GenBank/DDBJ databases">
        <title>Genomic Encyclopedia of Archaeal and Bacterial Type Strains, Phase II (KMG-II): from individual species to whole genera.</title>
        <authorList>
            <person name="Goeker M."/>
        </authorList>
    </citation>
    <scope>NUCLEOTIDE SEQUENCE [LARGE SCALE GENOMIC DNA]</scope>
    <source>
        <strain evidence="5 6">DSM 43850</strain>
    </source>
</reference>
<evidence type="ECO:0000259" key="4">
    <source>
        <dbReference type="PROSITE" id="PS50995"/>
    </source>
</evidence>
<keyword evidence="6" id="KW-1185">Reference proteome</keyword>
<accession>A0ABR6BJX0</accession>
<evidence type="ECO:0000256" key="2">
    <source>
        <dbReference type="ARBA" id="ARBA00023125"/>
    </source>
</evidence>
<dbReference type="PANTHER" id="PTHR42756:SF1">
    <property type="entry name" value="TRANSCRIPTIONAL REPRESSOR OF EMRAB OPERON"/>
    <property type="match status" value="1"/>
</dbReference>
<dbReference type="InterPro" id="IPR023187">
    <property type="entry name" value="Tscrpt_reg_MarR-type_CS"/>
</dbReference>
<name>A0ABR6BJX0_9PSEU</name>
<dbReference type="EMBL" id="JACJID010000003">
    <property type="protein sequence ID" value="MBA8927192.1"/>
    <property type="molecule type" value="Genomic_DNA"/>
</dbReference>
<proteinExistence type="predicted"/>
<dbReference type="Proteomes" id="UP000517916">
    <property type="component" value="Unassembled WGS sequence"/>
</dbReference>
<dbReference type="SMART" id="SM00347">
    <property type="entry name" value="HTH_MARR"/>
    <property type="match status" value="1"/>
</dbReference>
<dbReference type="Gene3D" id="1.10.10.10">
    <property type="entry name" value="Winged helix-like DNA-binding domain superfamily/Winged helix DNA-binding domain"/>
    <property type="match status" value="1"/>
</dbReference>
<feature type="domain" description="HTH marR-type" evidence="4">
    <location>
        <begin position="27"/>
        <end position="160"/>
    </location>
</feature>
<dbReference type="InterPro" id="IPR036390">
    <property type="entry name" value="WH_DNA-bd_sf"/>
</dbReference>
<comment type="caution">
    <text evidence="5">The sequence shown here is derived from an EMBL/GenBank/DDBJ whole genome shotgun (WGS) entry which is preliminary data.</text>
</comment>
<evidence type="ECO:0000256" key="3">
    <source>
        <dbReference type="ARBA" id="ARBA00023163"/>
    </source>
</evidence>
<gene>
    <name evidence="5" type="ORF">BC739_004398</name>
</gene>
<dbReference type="PROSITE" id="PS01117">
    <property type="entry name" value="HTH_MARR_1"/>
    <property type="match status" value="1"/>
</dbReference>
<dbReference type="GO" id="GO:0003677">
    <property type="term" value="F:DNA binding"/>
    <property type="evidence" value="ECO:0007669"/>
    <property type="project" value="UniProtKB-KW"/>
</dbReference>
<keyword evidence="1" id="KW-0805">Transcription regulation</keyword>
<sequence length="192" mass="21710">MTGYYTLRETEKAVGERLGGLRIDVEAMMALSNLHRTALVVRNHFEQSVLRDVDLSWTGFVVLWVVWIWGDIETRHVAEESGISKGTLTGVARTLENRGLITRATPADDRRLSVLSLTERGKALMTELFPRFNAEEVYSLEGLSPRRVTELTRILRHVLSHFEETAQERQAEVRRSVQSGPLPGLLARDVEA</sequence>
<protein>
    <submittedName>
        <fullName evidence="5">DNA-binding MarR family transcriptional regulator</fullName>
    </submittedName>
</protein>
<evidence type="ECO:0000313" key="6">
    <source>
        <dbReference type="Proteomes" id="UP000517916"/>
    </source>
</evidence>
<dbReference type="PANTHER" id="PTHR42756">
    <property type="entry name" value="TRANSCRIPTIONAL REGULATOR, MARR"/>
    <property type="match status" value="1"/>
</dbReference>